<dbReference type="InterPro" id="IPR009542">
    <property type="entry name" value="Spc1/SPCS1"/>
</dbReference>
<dbReference type="AlphaFoldDB" id="A0AAD9Z0X1"/>
<evidence type="ECO:0000313" key="10">
    <source>
        <dbReference type="EMBL" id="KAK3169565.1"/>
    </source>
</evidence>
<dbReference type="GO" id="GO:0006465">
    <property type="term" value="P:signal peptide processing"/>
    <property type="evidence" value="ECO:0007669"/>
    <property type="project" value="InterPro"/>
</dbReference>
<dbReference type="Proteomes" id="UP001276659">
    <property type="component" value="Unassembled WGS sequence"/>
</dbReference>
<keyword evidence="11" id="KW-1185">Reference proteome</keyword>
<evidence type="ECO:0000256" key="2">
    <source>
        <dbReference type="ARBA" id="ARBA00005245"/>
    </source>
</evidence>
<comment type="caution">
    <text evidence="10">The sequence shown here is derived from an EMBL/GenBank/DDBJ whole genome shotgun (WGS) entry which is preliminary data.</text>
</comment>
<dbReference type="PANTHER" id="PTHR13202:SF0">
    <property type="entry name" value="SIGNAL PEPTIDASE COMPLEX SUBUNIT 1"/>
    <property type="match status" value="1"/>
</dbReference>
<keyword evidence="7 9" id="KW-0472">Membrane</keyword>
<evidence type="ECO:0000256" key="5">
    <source>
        <dbReference type="ARBA" id="ARBA00022824"/>
    </source>
</evidence>
<feature type="transmembrane region" description="Helical" evidence="9">
    <location>
        <begin position="52"/>
        <end position="75"/>
    </location>
</feature>
<evidence type="ECO:0000256" key="6">
    <source>
        <dbReference type="ARBA" id="ARBA00022989"/>
    </source>
</evidence>
<keyword evidence="4 9" id="KW-0812">Transmembrane</keyword>
<gene>
    <name evidence="10" type="ORF">OEA41_008949</name>
</gene>
<accession>A0AAD9Z0X1</accession>
<comment type="function">
    <text evidence="8">Component of the signal peptidase complex (SPC) which catalyzes the cleavage of N-terminal signal sequences from nascent proteins as they are translocated into the lumen of the endoplasmic reticulum. Dispensable for SPC enzymatic activity.</text>
</comment>
<keyword evidence="5" id="KW-0256">Endoplasmic reticulum</keyword>
<evidence type="ECO:0000313" key="11">
    <source>
        <dbReference type="Proteomes" id="UP001276659"/>
    </source>
</evidence>
<dbReference type="EMBL" id="JASNWA010000009">
    <property type="protein sequence ID" value="KAK3169565.1"/>
    <property type="molecule type" value="Genomic_DNA"/>
</dbReference>
<comment type="subcellular location">
    <subcellularLocation>
        <location evidence="1">Endoplasmic reticulum membrane</location>
        <topology evidence="1">Multi-pass membrane protein</topology>
    </subcellularLocation>
</comment>
<dbReference type="PANTHER" id="PTHR13202">
    <property type="entry name" value="MICROSOMAL SIGNAL PEPTIDASE 12 KDA SUBUNIT"/>
    <property type="match status" value="1"/>
</dbReference>
<evidence type="ECO:0000256" key="9">
    <source>
        <dbReference type="SAM" id="Phobius"/>
    </source>
</evidence>
<reference evidence="10" key="1">
    <citation type="submission" date="2022-11" db="EMBL/GenBank/DDBJ databases">
        <title>Chromosomal genome sequence assembly and mating type (MAT) locus characterization of the leprose asexual lichenized fungus Lepraria neglecta (Nyl.) Erichsen.</title>
        <authorList>
            <person name="Allen J.L."/>
            <person name="Pfeffer B."/>
        </authorList>
    </citation>
    <scope>NUCLEOTIDE SEQUENCE</scope>
    <source>
        <strain evidence="10">Allen 5258</strain>
    </source>
</reference>
<evidence type="ECO:0000256" key="1">
    <source>
        <dbReference type="ARBA" id="ARBA00004477"/>
    </source>
</evidence>
<protein>
    <recommendedName>
        <fullName evidence="3">Signal peptidase complex subunit 1</fullName>
    </recommendedName>
</protein>
<dbReference type="Pfam" id="PF06645">
    <property type="entry name" value="SPC12"/>
    <property type="match status" value="1"/>
</dbReference>
<name>A0AAD9Z0X1_9LECA</name>
<evidence type="ECO:0000256" key="4">
    <source>
        <dbReference type="ARBA" id="ARBA00022692"/>
    </source>
</evidence>
<feature type="transmembrane region" description="Helical" evidence="9">
    <location>
        <begin position="27"/>
        <end position="46"/>
    </location>
</feature>
<dbReference type="GO" id="GO:0045047">
    <property type="term" value="P:protein targeting to ER"/>
    <property type="evidence" value="ECO:0007669"/>
    <property type="project" value="TreeGrafter"/>
</dbReference>
<sequence>MADELLQQAQELFEGQIDFEGQKKTELISTMILAVSGLLAFILGFVQQNIYVTLWAGLGGAAIAFLVVVPPYPFYNTSPEKWLPKGSGMAGSGIEIDGKRIN</sequence>
<proteinExistence type="inferred from homology"/>
<keyword evidence="6 9" id="KW-1133">Transmembrane helix</keyword>
<dbReference type="GO" id="GO:0005787">
    <property type="term" value="C:signal peptidase complex"/>
    <property type="evidence" value="ECO:0007669"/>
    <property type="project" value="InterPro"/>
</dbReference>
<evidence type="ECO:0000256" key="8">
    <source>
        <dbReference type="ARBA" id="ARBA00045204"/>
    </source>
</evidence>
<organism evidence="10 11">
    <name type="scientific">Lepraria neglecta</name>
    <dbReference type="NCBI Taxonomy" id="209136"/>
    <lineage>
        <taxon>Eukaryota</taxon>
        <taxon>Fungi</taxon>
        <taxon>Dikarya</taxon>
        <taxon>Ascomycota</taxon>
        <taxon>Pezizomycotina</taxon>
        <taxon>Lecanoromycetes</taxon>
        <taxon>OSLEUM clade</taxon>
        <taxon>Lecanoromycetidae</taxon>
        <taxon>Lecanorales</taxon>
        <taxon>Lecanorineae</taxon>
        <taxon>Stereocaulaceae</taxon>
        <taxon>Lepraria</taxon>
    </lineage>
</organism>
<evidence type="ECO:0000256" key="3">
    <source>
        <dbReference type="ARBA" id="ARBA00017059"/>
    </source>
</evidence>
<evidence type="ECO:0000256" key="7">
    <source>
        <dbReference type="ARBA" id="ARBA00023136"/>
    </source>
</evidence>
<comment type="similarity">
    <text evidence="2">Belongs to the SPCS1 family.</text>
</comment>